<dbReference type="Gene3D" id="1.10.357.20">
    <property type="entry name" value="SLC41 divalent cation transporters, integral membrane domain"/>
    <property type="match status" value="1"/>
</dbReference>
<evidence type="ECO:0000259" key="10">
    <source>
        <dbReference type="PROSITE" id="PS51371"/>
    </source>
</evidence>
<dbReference type="GO" id="GO:0016020">
    <property type="term" value="C:membrane"/>
    <property type="evidence" value="ECO:0007669"/>
    <property type="project" value="UniProtKB-SubCell"/>
</dbReference>
<name>A0A1B8GYU8_9GAMM</name>
<evidence type="ECO:0000256" key="4">
    <source>
        <dbReference type="ARBA" id="ARBA00022692"/>
    </source>
</evidence>
<dbReference type="SUPFAM" id="SSF161093">
    <property type="entry name" value="MgtE membrane domain-like"/>
    <property type="match status" value="1"/>
</dbReference>
<evidence type="ECO:0000313" key="11">
    <source>
        <dbReference type="EMBL" id="OBU01983.1"/>
    </source>
</evidence>
<reference evidence="11 12" key="1">
    <citation type="submission" date="2016-06" db="EMBL/GenBank/DDBJ databases">
        <authorList>
            <person name="Kjaerup R.B."/>
            <person name="Dalgaard T.S."/>
            <person name="Juul-Madsen H.R."/>
        </authorList>
    </citation>
    <scope>NUCLEOTIDE SEQUENCE [LARGE SCALE GENOMIC DNA]</scope>
    <source>
        <strain evidence="11 12">GCSL-Mp3</strain>
    </source>
</reference>
<comment type="caution">
    <text evidence="11">The sequence shown here is derived from an EMBL/GenBank/DDBJ whole genome shotgun (WGS) entry which is preliminary data.</text>
</comment>
<keyword evidence="8" id="KW-0129">CBS domain</keyword>
<feature type="transmembrane region" description="Helical" evidence="9">
    <location>
        <begin position="288"/>
        <end position="310"/>
    </location>
</feature>
<evidence type="ECO:0000313" key="12">
    <source>
        <dbReference type="Proteomes" id="UP000092247"/>
    </source>
</evidence>
<keyword evidence="4 9" id="KW-0812">Transmembrane</keyword>
<proteinExistence type="inferred from homology"/>
<evidence type="ECO:0000256" key="5">
    <source>
        <dbReference type="ARBA" id="ARBA00022842"/>
    </source>
</evidence>
<dbReference type="InterPro" id="IPR036739">
    <property type="entry name" value="SLC41_membr_dom_sf"/>
</dbReference>
<dbReference type="Proteomes" id="UP000092247">
    <property type="component" value="Unassembled WGS sequence"/>
</dbReference>
<dbReference type="PROSITE" id="PS51371">
    <property type="entry name" value="CBS"/>
    <property type="match status" value="1"/>
</dbReference>
<comment type="similarity">
    <text evidence="2">Belongs to the SLC41A transporter family.</text>
</comment>
<evidence type="ECO:0000256" key="7">
    <source>
        <dbReference type="ARBA" id="ARBA00023136"/>
    </source>
</evidence>
<organism evidence="11 12">
    <name type="scientific">Morganella psychrotolerans</name>
    <dbReference type="NCBI Taxonomy" id="368603"/>
    <lineage>
        <taxon>Bacteria</taxon>
        <taxon>Pseudomonadati</taxon>
        <taxon>Pseudomonadota</taxon>
        <taxon>Gammaproteobacteria</taxon>
        <taxon>Enterobacterales</taxon>
        <taxon>Morganellaceae</taxon>
        <taxon>Morganella</taxon>
    </lineage>
</organism>
<feature type="transmembrane region" description="Helical" evidence="9">
    <location>
        <begin position="187"/>
        <end position="207"/>
    </location>
</feature>
<dbReference type="InterPro" id="IPR006667">
    <property type="entry name" value="SLC41_membr_dom"/>
</dbReference>
<feature type="transmembrane region" description="Helical" evidence="9">
    <location>
        <begin position="261"/>
        <end position="282"/>
    </location>
</feature>
<evidence type="ECO:0000256" key="3">
    <source>
        <dbReference type="ARBA" id="ARBA00022448"/>
    </source>
</evidence>
<evidence type="ECO:0000256" key="8">
    <source>
        <dbReference type="PROSITE-ProRule" id="PRU00703"/>
    </source>
</evidence>
<keyword evidence="6 9" id="KW-1133">Transmembrane helix</keyword>
<evidence type="ECO:0000256" key="9">
    <source>
        <dbReference type="SAM" id="Phobius"/>
    </source>
</evidence>
<dbReference type="InterPro" id="IPR000644">
    <property type="entry name" value="CBS_dom"/>
</dbReference>
<dbReference type="Pfam" id="PF01769">
    <property type="entry name" value="MgtE"/>
    <property type="match status" value="1"/>
</dbReference>
<dbReference type="SUPFAM" id="SSF54631">
    <property type="entry name" value="CBS-domain pair"/>
    <property type="match status" value="1"/>
</dbReference>
<dbReference type="PANTHER" id="PTHR41394">
    <property type="entry name" value="MAGNESIUM TRANSPORTER MGTE"/>
    <property type="match status" value="1"/>
</dbReference>
<dbReference type="STRING" id="368603.AYY16_17340"/>
<keyword evidence="3" id="KW-0813">Transport</keyword>
<evidence type="ECO:0000256" key="6">
    <source>
        <dbReference type="ARBA" id="ARBA00022989"/>
    </source>
</evidence>
<feature type="domain" description="CBS" evidence="10">
    <location>
        <begin position="104"/>
        <end position="159"/>
    </location>
</feature>
<sequence>MKLTHYEKADALVMTTPSVNPPHQTERQTHTDEDAVSAYMSQAYIRVAVSDTIAQVKHVLREELEGEQIPTYLYVLDEDNYLNGILPVKALLTSGEELFVAEVMRQNYFFVSPEQTRHDVFELINNSGIDTVPVVQFGKLAGILRPQDIAELIEDENTQDAALQGGSQPLDEPYLSTSPVTLWRKRAVWLLMLFVAEAYTGTVLKAFEDQLEAAISLAFFIPLLIGTGGNSGTQITSTLVRAMALGEVGLRNIGAVLRKELTTSLMVAFTMGCAGMIRAWFLGVGPEIMVVVSLTLVCITVWSAVVSSIIPMVLQRLKVDPAVVSAPFIATLIDGTGLIIYFEIARHVMTDLV</sequence>
<dbReference type="Pfam" id="PF00571">
    <property type="entry name" value="CBS"/>
    <property type="match status" value="1"/>
</dbReference>
<gene>
    <name evidence="11" type="ORF">AYY17_13240</name>
</gene>
<dbReference type="InterPro" id="IPR046342">
    <property type="entry name" value="CBS_dom_sf"/>
</dbReference>
<evidence type="ECO:0000256" key="2">
    <source>
        <dbReference type="ARBA" id="ARBA00009749"/>
    </source>
</evidence>
<protein>
    <submittedName>
        <fullName evidence="11">Magnesium transporter</fullName>
    </submittedName>
</protein>
<comment type="subcellular location">
    <subcellularLocation>
        <location evidence="1">Membrane</location>
        <topology evidence="1">Multi-pass membrane protein</topology>
    </subcellularLocation>
</comment>
<feature type="transmembrane region" description="Helical" evidence="9">
    <location>
        <begin position="213"/>
        <end position="240"/>
    </location>
</feature>
<dbReference type="AlphaFoldDB" id="A0A1B8GYU8"/>
<keyword evidence="7 9" id="KW-0472">Membrane</keyword>
<feature type="transmembrane region" description="Helical" evidence="9">
    <location>
        <begin position="322"/>
        <end position="342"/>
    </location>
</feature>
<dbReference type="EMBL" id="LZEX01000046">
    <property type="protein sequence ID" value="OBU01983.1"/>
    <property type="molecule type" value="Genomic_DNA"/>
</dbReference>
<dbReference type="GO" id="GO:0008324">
    <property type="term" value="F:monoatomic cation transmembrane transporter activity"/>
    <property type="evidence" value="ECO:0007669"/>
    <property type="project" value="InterPro"/>
</dbReference>
<evidence type="ECO:0000256" key="1">
    <source>
        <dbReference type="ARBA" id="ARBA00004141"/>
    </source>
</evidence>
<keyword evidence="5" id="KW-0460">Magnesium</keyword>
<accession>A0A1B8GYU8</accession>
<dbReference type="PANTHER" id="PTHR41394:SF8">
    <property type="entry name" value="MAGNESIUM TRANSPORTER MGTE"/>
    <property type="match status" value="1"/>
</dbReference>
<dbReference type="Gene3D" id="3.10.580.10">
    <property type="entry name" value="CBS-domain"/>
    <property type="match status" value="1"/>
</dbReference>